<organism evidence="3 4">
    <name type="scientific">Trichostrongylus colubriformis</name>
    <name type="common">Black scour worm</name>
    <dbReference type="NCBI Taxonomy" id="6319"/>
    <lineage>
        <taxon>Eukaryota</taxon>
        <taxon>Metazoa</taxon>
        <taxon>Ecdysozoa</taxon>
        <taxon>Nematoda</taxon>
        <taxon>Chromadorea</taxon>
        <taxon>Rhabditida</taxon>
        <taxon>Rhabditina</taxon>
        <taxon>Rhabditomorpha</taxon>
        <taxon>Strongyloidea</taxon>
        <taxon>Trichostrongylidae</taxon>
        <taxon>Trichostrongylus</taxon>
    </lineage>
</organism>
<comment type="caution">
    <text evidence="3">The sequence shown here is derived from an EMBL/GenBank/DDBJ whole genome shotgun (WGS) entry which is preliminary data.</text>
</comment>
<dbReference type="InterPro" id="IPR008160">
    <property type="entry name" value="Collagen"/>
</dbReference>
<keyword evidence="1" id="KW-0677">Repeat</keyword>
<dbReference type="PANTHER" id="PTHR24023">
    <property type="entry name" value="COLLAGEN ALPHA"/>
    <property type="match status" value="1"/>
</dbReference>
<name>A0AAN8IF96_TRICO</name>
<dbReference type="GO" id="GO:0005581">
    <property type="term" value="C:collagen trimer"/>
    <property type="evidence" value="ECO:0007669"/>
    <property type="project" value="UniProtKB-KW"/>
</dbReference>
<evidence type="ECO:0000313" key="3">
    <source>
        <dbReference type="EMBL" id="KAK5972419.1"/>
    </source>
</evidence>
<dbReference type="EMBL" id="WIXE01016691">
    <property type="protein sequence ID" value="KAK5972419.1"/>
    <property type="molecule type" value="Genomic_DNA"/>
</dbReference>
<protein>
    <submittedName>
        <fullName evidence="3">Collagen triple helix repeat protein</fullName>
    </submittedName>
</protein>
<reference evidence="3 4" key="1">
    <citation type="submission" date="2019-10" db="EMBL/GenBank/DDBJ databases">
        <title>Assembly and Annotation for the nematode Trichostrongylus colubriformis.</title>
        <authorList>
            <person name="Martin J."/>
        </authorList>
    </citation>
    <scope>NUCLEOTIDE SEQUENCE [LARGE SCALE GENOMIC DNA]</scope>
    <source>
        <strain evidence="3">G859</strain>
        <tissue evidence="3">Whole worm</tissue>
    </source>
</reference>
<dbReference type="GO" id="GO:0005615">
    <property type="term" value="C:extracellular space"/>
    <property type="evidence" value="ECO:0007669"/>
    <property type="project" value="TreeGrafter"/>
</dbReference>
<dbReference type="PANTHER" id="PTHR24023:SF1082">
    <property type="entry name" value="COLLAGEN TRIPLE HELIX REPEAT"/>
    <property type="match status" value="1"/>
</dbReference>
<gene>
    <name evidence="3" type="ORF">GCK32_015947</name>
</gene>
<evidence type="ECO:0000256" key="2">
    <source>
        <dbReference type="SAM" id="MobiDB-lite"/>
    </source>
</evidence>
<feature type="compositionally biased region" description="Gly residues" evidence="2">
    <location>
        <begin position="48"/>
        <end position="57"/>
    </location>
</feature>
<feature type="compositionally biased region" description="Pro residues" evidence="2">
    <location>
        <begin position="1"/>
        <end position="10"/>
    </location>
</feature>
<dbReference type="Pfam" id="PF01391">
    <property type="entry name" value="Collagen"/>
    <property type="match status" value="2"/>
</dbReference>
<feature type="non-terminal residue" evidence="3">
    <location>
        <position position="1"/>
    </location>
</feature>
<sequence length="286" mass="27750">PPCPAGPPGEPGYKGKRGARGIKGEKGPQGPPGVDGAIGDEGPDGSPGLPGEGGPQGERGPPGMNAQGTIKGAPGPKGDIGPAGMEGDEGLPGERGDDALPGPQGPPGPEGVAGEPGAPGFPGHPGKAGTNGDDAGYCTCPKQKEKGYVVPPDSYEAEPSASKPAGGRRGSAGRHATTAKSEVSGGGAQGEVSVADPQASEHGNVDDGPPVTDGGAAVTGSRPSAGPSGGSGAKTETKAVAHVAASKGAETTAGEYEVKNYFLQAQTAVDKGKLARSLRRQLVLKS</sequence>
<feature type="region of interest" description="Disordered" evidence="2">
    <location>
        <begin position="1"/>
        <end position="134"/>
    </location>
</feature>
<dbReference type="GO" id="GO:0031012">
    <property type="term" value="C:extracellular matrix"/>
    <property type="evidence" value="ECO:0007669"/>
    <property type="project" value="TreeGrafter"/>
</dbReference>
<accession>A0AAN8IF96</accession>
<dbReference type="Proteomes" id="UP001331761">
    <property type="component" value="Unassembled WGS sequence"/>
</dbReference>
<feature type="region of interest" description="Disordered" evidence="2">
    <location>
        <begin position="149"/>
        <end position="238"/>
    </location>
</feature>
<proteinExistence type="predicted"/>
<keyword evidence="4" id="KW-1185">Reference proteome</keyword>
<dbReference type="AlphaFoldDB" id="A0AAN8IF96"/>
<keyword evidence="3" id="KW-0176">Collagen</keyword>
<evidence type="ECO:0000256" key="1">
    <source>
        <dbReference type="ARBA" id="ARBA00022737"/>
    </source>
</evidence>
<dbReference type="InterPro" id="IPR050149">
    <property type="entry name" value="Collagen_superfamily"/>
</dbReference>
<evidence type="ECO:0000313" key="4">
    <source>
        <dbReference type="Proteomes" id="UP001331761"/>
    </source>
</evidence>